<keyword evidence="3" id="KW-1185">Reference proteome</keyword>
<name>A0ABR7RGD1_9PROT</name>
<dbReference type="EMBL" id="JACTVA010000001">
    <property type="protein sequence ID" value="MBC9205366.1"/>
    <property type="molecule type" value="Genomic_DNA"/>
</dbReference>
<dbReference type="SUPFAM" id="SSF51556">
    <property type="entry name" value="Metallo-dependent hydrolases"/>
    <property type="match status" value="1"/>
</dbReference>
<dbReference type="PANTHER" id="PTHR22642:SF2">
    <property type="entry name" value="PROTEIN LONG AFTER FAR-RED 3"/>
    <property type="match status" value="1"/>
</dbReference>
<dbReference type="InterPro" id="IPR032466">
    <property type="entry name" value="Metal_Hydrolase"/>
</dbReference>
<dbReference type="InterPro" id="IPR033932">
    <property type="entry name" value="YtcJ-like"/>
</dbReference>
<feature type="domain" description="Amidohydrolase 3" evidence="1">
    <location>
        <begin position="96"/>
        <end position="584"/>
    </location>
</feature>
<dbReference type="Pfam" id="PF07969">
    <property type="entry name" value="Amidohydro_3"/>
    <property type="match status" value="1"/>
</dbReference>
<dbReference type="Gene3D" id="3.20.20.140">
    <property type="entry name" value="Metal-dependent hydrolases"/>
    <property type="match status" value="1"/>
</dbReference>
<evidence type="ECO:0000313" key="2">
    <source>
        <dbReference type="EMBL" id="MBC9205366.1"/>
    </source>
</evidence>
<dbReference type="Proteomes" id="UP000626026">
    <property type="component" value="Unassembled WGS sequence"/>
</dbReference>
<dbReference type="InterPro" id="IPR013108">
    <property type="entry name" value="Amidohydro_3"/>
</dbReference>
<organism evidence="2 3">
    <name type="scientific">Teichococcus aerophilus</name>
    <dbReference type="NCBI Taxonomy" id="1224513"/>
    <lineage>
        <taxon>Bacteria</taxon>
        <taxon>Pseudomonadati</taxon>
        <taxon>Pseudomonadota</taxon>
        <taxon>Alphaproteobacteria</taxon>
        <taxon>Acetobacterales</taxon>
        <taxon>Roseomonadaceae</taxon>
        <taxon>Roseomonas</taxon>
    </lineage>
</organism>
<proteinExistence type="predicted"/>
<dbReference type="InterPro" id="IPR011059">
    <property type="entry name" value="Metal-dep_hydrolase_composite"/>
</dbReference>
<evidence type="ECO:0000259" key="1">
    <source>
        <dbReference type="Pfam" id="PF07969"/>
    </source>
</evidence>
<comment type="caution">
    <text evidence="2">The sequence shown here is derived from an EMBL/GenBank/DDBJ whole genome shotgun (WGS) entry which is preliminary data.</text>
</comment>
<accession>A0ABR7RGD1</accession>
<evidence type="ECO:0000313" key="3">
    <source>
        <dbReference type="Proteomes" id="UP000626026"/>
    </source>
</evidence>
<dbReference type="Gene3D" id="2.30.40.10">
    <property type="entry name" value="Urease, subunit C, domain 1"/>
    <property type="match status" value="1"/>
</dbReference>
<dbReference type="InterPro" id="IPR006311">
    <property type="entry name" value="TAT_signal"/>
</dbReference>
<protein>
    <submittedName>
        <fullName evidence="2">Amidohydrolase</fullName>
    </submittedName>
</protein>
<dbReference type="PROSITE" id="PS51318">
    <property type="entry name" value="TAT"/>
    <property type="match status" value="1"/>
</dbReference>
<gene>
    <name evidence="2" type="ORF">IBL26_00845</name>
</gene>
<reference evidence="2 3" key="1">
    <citation type="journal article" date="2013" name="Int. J. Syst. Evol. Microbiol.">
        <title>Roseomonas aerophila sp. nov., isolated from air.</title>
        <authorList>
            <person name="Kim S.J."/>
            <person name="Weon H.Y."/>
            <person name="Ahn J.H."/>
            <person name="Hong S.B."/>
            <person name="Seok S.J."/>
            <person name="Whang K.S."/>
            <person name="Kwon S.W."/>
        </authorList>
    </citation>
    <scope>NUCLEOTIDE SEQUENCE [LARGE SCALE GENOMIC DNA]</scope>
    <source>
        <strain evidence="2 3">NBRC 108923</strain>
    </source>
</reference>
<dbReference type="PANTHER" id="PTHR22642">
    <property type="entry name" value="IMIDAZOLONEPROPIONASE"/>
    <property type="match status" value="1"/>
</dbReference>
<dbReference type="RefSeq" id="WP_187782538.1">
    <property type="nucleotide sequence ID" value="NZ_JACTVA010000001.1"/>
</dbReference>
<dbReference type="Gene3D" id="3.10.310.70">
    <property type="match status" value="1"/>
</dbReference>
<sequence>MTVVTNGFSKASRRAVLRGAGTAALSAGFATTAGRFLCSAATAQAAPGDSLYSGGPILTMNDSQPEAEAVLVRAGRIVAAGSHADVARQAVGVPRLVDLAGRTMLPGFFDPHGHVVMVGLQSLSANLLPAPDGEGNDIPALQRLIRAWIGRNAAVIARYNLVIGFGYDDSQLREQRHPTRKDLDAVASEVPILIIHQSSHLGVGNSKALELAGITAATPNPEGGVFRREAGSQQPNGVCEEYAFFQLAGALLSRFDEDAYLAMIKAGAAFCASFGYTTIQEARAMGATSAMLSKAAERGLLAADVLVYPDILDPTNTIEPSRRYRNRYRVGGAKMTIDGSPQGKTAWLTQPYFVPPEGQGPDYAGYPAITKEEAAAAIDQAFAKGWQILVHCNGDAAIDLLIAAVGAATRKHGQQDRRPVLIHGQTCRLDQLDPLKALGIIPSFFPMHTFYWGDWHRDSVLGPARAENISPCASALERGMIFTTHHDAPVANPDSMRVLSATVTRRTRSGDILGPQQRVSARDALKAMTIWPAYQHYEEATKGSIEAGKLADFVLLDRNPLAVSPEVLSELKVVETIKEGQTIYRA</sequence>
<dbReference type="SUPFAM" id="SSF51338">
    <property type="entry name" value="Composite domain of metallo-dependent hydrolases"/>
    <property type="match status" value="1"/>
</dbReference>
<dbReference type="CDD" id="cd01300">
    <property type="entry name" value="YtcJ_like"/>
    <property type="match status" value="1"/>
</dbReference>